<proteinExistence type="predicted"/>
<protein>
    <submittedName>
        <fullName evidence="2">Uncharacterized protein</fullName>
    </submittedName>
</protein>
<dbReference type="Proteomes" id="UP000294933">
    <property type="component" value="Unassembled WGS sequence"/>
</dbReference>
<feature type="region of interest" description="Disordered" evidence="1">
    <location>
        <begin position="1"/>
        <end position="48"/>
    </location>
</feature>
<evidence type="ECO:0000313" key="2">
    <source>
        <dbReference type="EMBL" id="TDL23074.1"/>
    </source>
</evidence>
<feature type="compositionally biased region" description="Polar residues" evidence="1">
    <location>
        <begin position="12"/>
        <end position="30"/>
    </location>
</feature>
<sequence>MDDPDSVEGHSGTPSAMSSTLVMRSTTSIKQCARLRRGQQMRDDDRPLSRTPFACVTMLAPPCTSTTSCTIPDLLKP</sequence>
<organism evidence="2 3">
    <name type="scientific">Rickenella mellea</name>
    <dbReference type="NCBI Taxonomy" id="50990"/>
    <lineage>
        <taxon>Eukaryota</taxon>
        <taxon>Fungi</taxon>
        <taxon>Dikarya</taxon>
        <taxon>Basidiomycota</taxon>
        <taxon>Agaricomycotina</taxon>
        <taxon>Agaricomycetes</taxon>
        <taxon>Hymenochaetales</taxon>
        <taxon>Rickenellaceae</taxon>
        <taxon>Rickenella</taxon>
    </lineage>
</organism>
<dbReference type="VEuPathDB" id="FungiDB:BD410DRAFT_787903"/>
<evidence type="ECO:0000256" key="1">
    <source>
        <dbReference type="SAM" id="MobiDB-lite"/>
    </source>
</evidence>
<dbReference type="AlphaFoldDB" id="A0A4Y7Q676"/>
<accession>A0A4Y7Q676</accession>
<keyword evidence="3" id="KW-1185">Reference proteome</keyword>
<evidence type="ECO:0000313" key="3">
    <source>
        <dbReference type="Proteomes" id="UP000294933"/>
    </source>
</evidence>
<dbReference type="EMBL" id="ML170172">
    <property type="protein sequence ID" value="TDL23074.1"/>
    <property type="molecule type" value="Genomic_DNA"/>
</dbReference>
<gene>
    <name evidence="2" type="ORF">BD410DRAFT_787903</name>
</gene>
<name>A0A4Y7Q676_9AGAM</name>
<reference evidence="2 3" key="1">
    <citation type="submission" date="2018-06" db="EMBL/GenBank/DDBJ databases">
        <title>A transcriptomic atlas of mushroom development highlights an independent origin of complex multicellularity.</title>
        <authorList>
            <consortium name="DOE Joint Genome Institute"/>
            <person name="Krizsan K."/>
            <person name="Almasi E."/>
            <person name="Merenyi Z."/>
            <person name="Sahu N."/>
            <person name="Viragh M."/>
            <person name="Koszo T."/>
            <person name="Mondo S."/>
            <person name="Kiss B."/>
            <person name="Balint B."/>
            <person name="Kues U."/>
            <person name="Barry K."/>
            <person name="Hegedus J.C."/>
            <person name="Henrissat B."/>
            <person name="Johnson J."/>
            <person name="Lipzen A."/>
            <person name="Ohm R."/>
            <person name="Nagy I."/>
            <person name="Pangilinan J."/>
            <person name="Yan J."/>
            <person name="Xiong Y."/>
            <person name="Grigoriev I.V."/>
            <person name="Hibbett D.S."/>
            <person name="Nagy L.G."/>
        </authorList>
    </citation>
    <scope>NUCLEOTIDE SEQUENCE [LARGE SCALE GENOMIC DNA]</scope>
    <source>
        <strain evidence="2 3">SZMC22713</strain>
    </source>
</reference>